<dbReference type="InterPro" id="IPR009057">
    <property type="entry name" value="Homeodomain-like_sf"/>
</dbReference>
<keyword evidence="6" id="KW-0371">Homeobox</keyword>
<dbReference type="InterPro" id="IPR006600">
    <property type="entry name" value="HTH_CenpB_DNA-bd_dom"/>
</dbReference>
<comment type="subcellular location">
    <subcellularLocation>
        <location evidence="1">Nucleus</location>
    </subcellularLocation>
</comment>
<dbReference type="SUPFAM" id="SSF46689">
    <property type="entry name" value="Homeodomain-like"/>
    <property type="match status" value="2"/>
</dbReference>
<evidence type="ECO:0000313" key="6">
    <source>
        <dbReference type="EMBL" id="VVC36830.1"/>
    </source>
</evidence>
<dbReference type="InterPro" id="IPR050863">
    <property type="entry name" value="CenT-Element_Derived"/>
</dbReference>
<feature type="domain" description="HTH CENPB-type" evidence="5">
    <location>
        <begin position="59"/>
        <end position="130"/>
    </location>
</feature>
<dbReference type="Gene3D" id="1.10.10.60">
    <property type="entry name" value="Homeodomain-like"/>
    <property type="match status" value="2"/>
</dbReference>
<keyword evidence="2 6" id="KW-0238">DNA-binding</keyword>
<dbReference type="SMART" id="SM00674">
    <property type="entry name" value="CENPB"/>
    <property type="match status" value="1"/>
</dbReference>
<feature type="compositionally biased region" description="Basic and acidic residues" evidence="4">
    <location>
        <begin position="179"/>
        <end position="193"/>
    </location>
</feature>
<dbReference type="AlphaFoldDB" id="A0A5E4MWW8"/>
<evidence type="ECO:0000256" key="3">
    <source>
        <dbReference type="ARBA" id="ARBA00023242"/>
    </source>
</evidence>
<evidence type="ECO:0000259" key="5">
    <source>
        <dbReference type="PROSITE" id="PS51253"/>
    </source>
</evidence>
<dbReference type="Pfam" id="PF04218">
    <property type="entry name" value="CENP-B_N"/>
    <property type="match status" value="1"/>
</dbReference>
<dbReference type="EMBL" id="CABPRJ010001437">
    <property type="protein sequence ID" value="VVC36830.1"/>
    <property type="molecule type" value="Genomic_DNA"/>
</dbReference>
<proteinExistence type="predicted"/>
<evidence type="ECO:0000256" key="1">
    <source>
        <dbReference type="ARBA" id="ARBA00004123"/>
    </source>
</evidence>
<sequence length="305" mass="35299">MAYKRNTLYVDQKVILIRAVENGETISDVGRRFGFSPSTVSTIWKSKEKILQANTEGSPYKRIRKPKFEGLDQALITWFHKQQYDNLPISGPILKTTAENLAQQLGITDFKASEGWLGKFKHRHNISYKQKNKKAQNVNLNVTNNCLNKKKPKFNKKFNPDNMLFDVDANGNFKKKTPNKREKSVGGKPPKERITTFVPANVSDTRKRKIMVISKSKNHEEIEKDLVKTILLTDEKVLNSMTKVKEQREDKQKKQHDKIVPSLQQALDAAKLLEKYLLFHEDDPKLFQNMGQILRKIQNKYSQSK</sequence>
<dbReference type="OrthoDB" id="6626830at2759"/>
<feature type="region of interest" description="Disordered" evidence="4">
    <location>
        <begin position="169"/>
        <end position="193"/>
    </location>
</feature>
<dbReference type="InterPro" id="IPR007889">
    <property type="entry name" value="HTH_Psq"/>
</dbReference>
<dbReference type="GO" id="GO:0005634">
    <property type="term" value="C:nucleus"/>
    <property type="evidence" value="ECO:0007669"/>
    <property type="project" value="UniProtKB-SubCell"/>
</dbReference>
<gene>
    <name evidence="6" type="ORF">CINCED_3A008725</name>
</gene>
<name>A0A5E4MWW8_9HEMI</name>
<keyword evidence="7" id="KW-1185">Reference proteome</keyword>
<dbReference type="GO" id="GO:0003677">
    <property type="term" value="F:DNA binding"/>
    <property type="evidence" value="ECO:0007669"/>
    <property type="project" value="UniProtKB-KW"/>
</dbReference>
<organism evidence="6 7">
    <name type="scientific">Cinara cedri</name>
    <dbReference type="NCBI Taxonomy" id="506608"/>
    <lineage>
        <taxon>Eukaryota</taxon>
        <taxon>Metazoa</taxon>
        <taxon>Ecdysozoa</taxon>
        <taxon>Arthropoda</taxon>
        <taxon>Hexapoda</taxon>
        <taxon>Insecta</taxon>
        <taxon>Pterygota</taxon>
        <taxon>Neoptera</taxon>
        <taxon>Paraneoptera</taxon>
        <taxon>Hemiptera</taxon>
        <taxon>Sternorrhyncha</taxon>
        <taxon>Aphidomorpha</taxon>
        <taxon>Aphidoidea</taxon>
        <taxon>Aphididae</taxon>
        <taxon>Lachninae</taxon>
        <taxon>Cinara</taxon>
    </lineage>
</organism>
<protein>
    <submittedName>
        <fullName evidence="6">DNA binding HTH domain, Psq-type,Homeobox domain-like,HTH CenpB-type DNA-binding domain</fullName>
    </submittedName>
</protein>
<accession>A0A5E4MWW8</accession>
<dbReference type="PANTHER" id="PTHR19303">
    <property type="entry name" value="TRANSPOSON"/>
    <property type="match status" value="1"/>
</dbReference>
<dbReference type="Pfam" id="PF03221">
    <property type="entry name" value="HTH_Tnp_Tc5"/>
    <property type="match status" value="1"/>
</dbReference>
<dbReference type="PANTHER" id="PTHR19303:SF73">
    <property type="entry name" value="PROTEIN PDC2"/>
    <property type="match status" value="1"/>
</dbReference>
<evidence type="ECO:0000256" key="2">
    <source>
        <dbReference type="ARBA" id="ARBA00023125"/>
    </source>
</evidence>
<keyword evidence="3" id="KW-0539">Nucleus</keyword>
<evidence type="ECO:0000313" key="7">
    <source>
        <dbReference type="Proteomes" id="UP000325440"/>
    </source>
</evidence>
<reference evidence="6 7" key="1">
    <citation type="submission" date="2019-08" db="EMBL/GenBank/DDBJ databases">
        <authorList>
            <person name="Alioto T."/>
            <person name="Alioto T."/>
            <person name="Gomez Garrido J."/>
        </authorList>
    </citation>
    <scope>NUCLEOTIDE SEQUENCE [LARGE SCALE GENOMIC DNA]</scope>
</reference>
<dbReference type="PROSITE" id="PS51253">
    <property type="entry name" value="HTH_CENPB"/>
    <property type="match status" value="1"/>
</dbReference>
<dbReference type="Proteomes" id="UP000325440">
    <property type="component" value="Unassembled WGS sequence"/>
</dbReference>
<evidence type="ECO:0000256" key="4">
    <source>
        <dbReference type="SAM" id="MobiDB-lite"/>
    </source>
</evidence>